<reference evidence="2 3" key="1">
    <citation type="journal article" date="2016" name="Front. Microbiol.">
        <title>Genome and transcriptome sequences reveal the specific parasitism of the nematophagous Purpureocillium lilacinum 36-1.</title>
        <authorList>
            <person name="Xie J."/>
            <person name="Li S."/>
            <person name="Mo C."/>
            <person name="Xiao X."/>
            <person name="Peng D."/>
            <person name="Wang G."/>
            <person name="Xiao Y."/>
        </authorList>
    </citation>
    <scope>NUCLEOTIDE SEQUENCE [LARGE SCALE GENOMIC DNA]</scope>
    <source>
        <strain evidence="2 3">36-1</strain>
    </source>
</reference>
<dbReference type="EMBL" id="LCWV01000008">
    <property type="protein sequence ID" value="PWI71047.1"/>
    <property type="molecule type" value="Genomic_DNA"/>
</dbReference>
<evidence type="ECO:0000313" key="2">
    <source>
        <dbReference type="EMBL" id="PWI71047.1"/>
    </source>
</evidence>
<evidence type="ECO:0000313" key="3">
    <source>
        <dbReference type="Proteomes" id="UP000245956"/>
    </source>
</evidence>
<gene>
    <name evidence="2" type="ORF">PCL_12415</name>
</gene>
<feature type="region of interest" description="Disordered" evidence="1">
    <location>
        <begin position="194"/>
        <end position="224"/>
    </location>
</feature>
<dbReference type="AlphaFoldDB" id="A0A2U3E982"/>
<sequence>MTPPGPPAAAAAMAFPAAAVAACQEGDDDAAERHDAADDGLEDAADAADDGHDAAANRLQRRPDLCSVSNDMSAHREVNHIIIVTGSCKVSRTTTRAPVTSIASHARLSAAKLGLAGYRTRPVPLVGKQCRPNRFLDPDLRGPLSPAALFLPLRDTHHGPGSGWPEGPDGAIVASPCWAIDVCGSHALIFGTGDHSNRATSDMRGTRKEHGSNGWPSATPRDLRRMDAKKGCQSIGEGVFDPTFAFLRFATRGQTPSQEFVL</sequence>
<name>A0A2U3E982_PURLI</name>
<accession>A0A2U3E982</accession>
<organism evidence="2 3">
    <name type="scientific">Purpureocillium lilacinum</name>
    <name type="common">Paecilomyces lilacinus</name>
    <dbReference type="NCBI Taxonomy" id="33203"/>
    <lineage>
        <taxon>Eukaryota</taxon>
        <taxon>Fungi</taxon>
        <taxon>Dikarya</taxon>
        <taxon>Ascomycota</taxon>
        <taxon>Pezizomycotina</taxon>
        <taxon>Sordariomycetes</taxon>
        <taxon>Hypocreomycetidae</taxon>
        <taxon>Hypocreales</taxon>
        <taxon>Ophiocordycipitaceae</taxon>
        <taxon>Purpureocillium</taxon>
    </lineage>
</organism>
<protein>
    <submittedName>
        <fullName evidence="2">Uncharacterized protein</fullName>
    </submittedName>
</protein>
<evidence type="ECO:0000256" key="1">
    <source>
        <dbReference type="SAM" id="MobiDB-lite"/>
    </source>
</evidence>
<comment type="caution">
    <text evidence="2">The sequence shown here is derived from an EMBL/GenBank/DDBJ whole genome shotgun (WGS) entry which is preliminary data.</text>
</comment>
<proteinExistence type="predicted"/>
<dbReference type="Proteomes" id="UP000245956">
    <property type="component" value="Unassembled WGS sequence"/>
</dbReference>